<dbReference type="Gene3D" id="3.40.50.300">
    <property type="entry name" value="P-loop containing nucleotide triphosphate hydrolases"/>
    <property type="match status" value="1"/>
</dbReference>
<dbReference type="InterPro" id="IPR001208">
    <property type="entry name" value="MCM_dom"/>
</dbReference>
<evidence type="ECO:0000256" key="3">
    <source>
        <dbReference type="ARBA" id="ARBA00022840"/>
    </source>
</evidence>
<dbReference type="PRINTS" id="PR01657">
    <property type="entry name" value="MCMFAMILY"/>
</dbReference>
<evidence type="ECO:0000256" key="1">
    <source>
        <dbReference type="ARBA" id="ARBA00006354"/>
    </source>
</evidence>
<dbReference type="InterPro" id="IPR045006">
    <property type="entry name" value="CHLI-like"/>
</dbReference>
<keyword evidence="2" id="KW-0547">Nucleotide-binding</keyword>
<keyword evidence="3" id="KW-0067">ATP-binding</keyword>
<dbReference type="Pfam" id="PF01078">
    <property type="entry name" value="Mg_chelatase"/>
    <property type="match status" value="1"/>
</dbReference>
<dbReference type="EMBL" id="LNQE01001844">
    <property type="protein sequence ID" value="KUG04645.1"/>
    <property type="molecule type" value="Genomic_DNA"/>
</dbReference>
<dbReference type="SMART" id="SM00382">
    <property type="entry name" value="AAA"/>
    <property type="match status" value="1"/>
</dbReference>
<dbReference type="CDD" id="cd00009">
    <property type="entry name" value="AAA"/>
    <property type="match status" value="1"/>
</dbReference>
<proteinExistence type="inferred from homology"/>
<evidence type="ECO:0000256" key="2">
    <source>
        <dbReference type="ARBA" id="ARBA00022741"/>
    </source>
</evidence>
<dbReference type="NCBIfam" id="TIGR00368">
    <property type="entry name" value="YifB family Mg chelatase-like AAA ATPase"/>
    <property type="match status" value="1"/>
</dbReference>
<accession>A0A0W8E7N8</accession>
<feature type="domain" description="AAA+ ATPase" evidence="4">
    <location>
        <begin position="224"/>
        <end position="372"/>
    </location>
</feature>
<dbReference type="InterPro" id="IPR027417">
    <property type="entry name" value="P-loop_NTPase"/>
</dbReference>
<evidence type="ECO:0000259" key="4">
    <source>
        <dbReference type="SMART" id="SM00382"/>
    </source>
</evidence>
<dbReference type="InterPro" id="IPR004482">
    <property type="entry name" value="Mg_chelat-rel"/>
</dbReference>
<dbReference type="InterPro" id="IPR020568">
    <property type="entry name" value="Ribosomal_Su5_D2-typ_SF"/>
</dbReference>
<comment type="caution">
    <text evidence="5">The sequence shown here is derived from an EMBL/GenBank/DDBJ whole genome shotgun (WGS) entry which is preliminary data.</text>
</comment>
<gene>
    <name evidence="5" type="ORF">ASZ90_018006</name>
</gene>
<comment type="similarity">
    <text evidence="1">Belongs to the Mg-chelatase subunits D/I family. ComM subfamily.</text>
</comment>
<dbReference type="PANTHER" id="PTHR32039:SF7">
    <property type="entry name" value="COMPETENCE PROTEIN COMM"/>
    <property type="match status" value="1"/>
</dbReference>
<dbReference type="SUPFAM" id="SSF54211">
    <property type="entry name" value="Ribosomal protein S5 domain 2-like"/>
    <property type="match status" value="1"/>
</dbReference>
<organism evidence="5">
    <name type="scientific">hydrocarbon metagenome</name>
    <dbReference type="NCBI Taxonomy" id="938273"/>
    <lineage>
        <taxon>unclassified sequences</taxon>
        <taxon>metagenomes</taxon>
        <taxon>ecological metagenomes</taxon>
    </lineage>
</organism>
<dbReference type="GO" id="GO:0005524">
    <property type="term" value="F:ATP binding"/>
    <property type="evidence" value="ECO:0007669"/>
    <property type="project" value="UniProtKB-KW"/>
</dbReference>
<name>A0A0W8E7N8_9ZZZZ</name>
<evidence type="ECO:0000313" key="5">
    <source>
        <dbReference type="EMBL" id="KUG04645.1"/>
    </source>
</evidence>
<reference evidence="5" key="1">
    <citation type="journal article" date="2015" name="Proc. Natl. Acad. Sci. U.S.A.">
        <title>Networks of energetic and metabolic interactions define dynamics in microbial communities.</title>
        <authorList>
            <person name="Embree M."/>
            <person name="Liu J.K."/>
            <person name="Al-Bassam M.M."/>
            <person name="Zengler K."/>
        </authorList>
    </citation>
    <scope>NUCLEOTIDE SEQUENCE</scope>
</reference>
<dbReference type="AlphaFoldDB" id="A0A0W8E7N8"/>
<sequence length="372" mass="40598">MYICFGELGLYMLAKLNSMVLSGVDAVPVRVEIDVQGGLPAVEIVGLASTSVKEARERVRSAIKNTGYEFPNRRIVINLSPADMKKEGTHFDLPIALGILLASGQIETTLSDFCYMAGELSLYGDLQKIAGVLPMVLELANLEHPIDFIVPLENAGEAALVEEVRTYTVSSLKEAVDFMTSTGDLPMVKVKNIKPMSQRSKIFDFADVRGQDIAKRALQIAAAGHHNVLLIGPPGSGKTMLARRIPGILPEMNRSEILETTRIYSVSNLLNEERPLIQDRPFRAPHKNASAVSIIGGGKDPRPGEISLAHNGVLFMDELPEFNRDVLESLRQPLEDKNVTIARAQATYTYPCNFSLVGAMNPCPLITEVSGE</sequence>
<dbReference type="InterPro" id="IPR003593">
    <property type="entry name" value="AAA+_ATPase"/>
</dbReference>
<dbReference type="Pfam" id="PF13541">
    <property type="entry name" value="ChlI"/>
    <property type="match status" value="1"/>
</dbReference>
<dbReference type="InterPro" id="IPR014721">
    <property type="entry name" value="Ribsml_uS5_D2-typ_fold_subgr"/>
</dbReference>
<dbReference type="PANTHER" id="PTHR32039">
    <property type="entry name" value="MAGNESIUM-CHELATASE SUBUNIT CHLI"/>
    <property type="match status" value="1"/>
</dbReference>
<dbReference type="GO" id="GO:0003677">
    <property type="term" value="F:DNA binding"/>
    <property type="evidence" value="ECO:0007669"/>
    <property type="project" value="InterPro"/>
</dbReference>
<dbReference type="Gene3D" id="3.30.230.10">
    <property type="match status" value="1"/>
</dbReference>
<protein>
    <submittedName>
        <fullName evidence="5">Mg(2+) chelatase family protein / comm-related</fullName>
    </submittedName>
</protein>
<dbReference type="InterPro" id="IPR000523">
    <property type="entry name" value="Mg_chelatse_chII-like_cat_dom"/>
</dbReference>
<dbReference type="SUPFAM" id="SSF52540">
    <property type="entry name" value="P-loop containing nucleoside triphosphate hydrolases"/>
    <property type="match status" value="1"/>
</dbReference>